<organism evidence="3 4">
    <name type="scientific">Agromyces mariniharenae</name>
    <dbReference type="NCBI Taxonomy" id="2604423"/>
    <lineage>
        <taxon>Bacteria</taxon>
        <taxon>Bacillati</taxon>
        <taxon>Actinomycetota</taxon>
        <taxon>Actinomycetes</taxon>
        <taxon>Micrococcales</taxon>
        <taxon>Microbacteriaceae</taxon>
        <taxon>Agromyces</taxon>
    </lineage>
</organism>
<dbReference type="InterPro" id="IPR003501">
    <property type="entry name" value="PTS_EIIB_2/3"/>
</dbReference>
<dbReference type="Gene3D" id="3.40.50.2300">
    <property type="match status" value="1"/>
</dbReference>
<evidence type="ECO:0000313" key="3">
    <source>
        <dbReference type="EMBL" id="TYL52552.1"/>
    </source>
</evidence>
<sequence length="94" mass="9722">MRIVAVCGVGVGTSAILKTNAERALDRLGLTADVSASGLADIAAAAADAQVILTSTELADEVRRAIGRSYAEIVEVVNYFDVEEIGEKLEASIG</sequence>
<dbReference type="InterPro" id="IPR036095">
    <property type="entry name" value="PTS_EIIB-like_sf"/>
</dbReference>
<name>A0A5S4V0W3_9MICO</name>
<dbReference type="EMBL" id="VSSB01000001">
    <property type="protein sequence ID" value="TYL52552.1"/>
    <property type="molecule type" value="Genomic_DNA"/>
</dbReference>
<dbReference type="CDD" id="cd05563">
    <property type="entry name" value="PTS_IIB_ascorbate"/>
    <property type="match status" value="1"/>
</dbReference>
<dbReference type="AlphaFoldDB" id="A0A5S4V0W3"/>
<dbReference type="SUPFAM" id="SSF52794">
    <property type="entry name" value="PTS system IIB component-like"/>
    <property type="match status" value="1"/>
</dbReference>
<protein>
    <submittedName>
        <fullName evidence="3">PTS sugar transporter subunit IIB</fullName>
    </submittedName>
</protein>
<dbReference type="Pfam" id="PF02302">
    <property type="entry name" value="PTS_IIB"/>
    <property type="match status" value="1"/>
</dbReference>
<evidence type="ECO:0000259" key="2">
    <source>
        <dbReference type="PROSITE" id="PS51099"/>
    </source>
</evidence>
<evidence type="ECO:0000313" key="4">
    <source>
        <dbReference type="Proteomes" id="UP000325243"/>
    </source>
</evidence>
<evidence type="ECO:0000256" key="1">
    <source>
        <dbReference type="ARBA" id="ARBA00022679"/>
    </source>
</evidence>
<dbReference type="PROSITE" id="PS51099">
    <property type="entry name" value="PTS_EIIB_TYPE_2"/>
    <property type="match status" value="1"/>
</dbReference>
<keyword evidence="3" id="KW-0813">Transport</keyword>
<proteinExistence type="predicted"/>
<dbReference type="GO" id="GO:0009401">
    <property type="term" value="P:phosphoenolpyruvate-dependent sugar phosphotransferase system"/>
    <property type="evidence" value="ECO:0007669"/>
    <property type="project" value="InterPro"/>
</dbReference>
<dbReference type="GO" id="GO:0008982">
    <property type="term" value="F:protein-N(PI)-phosphohistidine-sugar phosphotransferase activity"/>
    <property type="evidence" value="ECO:0007669"/>
    <property type="project" value="InterPro"/>
</dbReference>
<dbReference type="RefSeq" id="WP_148732015.1">
    <property type="nucleotide sequence ID" value="NZ_VSSB01000001.1"/>
</dbReference>
<dbReference type="Proteomes" id="UP000325243">
    <property type="component" value="Unassembled WGS sequence"/>
</dbReference>
<accession>A0A5S4V0W3</accession>
<keyword evidence="3" id="KW-0762">Sugar transport</keyword>
<comment type="caution">
    <text evidence="3">The sequence shown here is derived from an EMBL/GenBank/DDBJ whole genome shotgun (WGS) entry which is preliminary data.</text>
</comment>
<keyword evidence="4" id="KW-1185">Reference proteome</keyword>
<dbReference type="InterPro" id="IPR013011">
    <property type="entry name" value="PTS_EIIB_2"/>
</dbReference>
<keyword evidence="1" id="KW-0808">Transferase</keyword>
<feature type="domain" description="PTS EIIB type-2" evidence="2">
    <location>
        <begin position="1"/>
        <end position="94"/>
    </location>
</feature>
<gene>
    <name evidence="3" type="ORF">FYC51_01980</name>
</gene>
<reference evidence="3 4" key="1">
    <citation type="submission" date="2019-08" db="EMBL/GenBank/DDBJ databases">
        <authorList>
            <person name="Hu J."/>
        </authorList>
    </citation>
    <scope>NUCLEOTIDE SEQUENCE [LARGE SCALE GENOMIC DNA]</scope>
    <source>
        <strain evidence="3 4">NEAU-184</strain>
    </source>
</reference>